<dbReference type="Pfam" id="PF23092">
    <property type="entry name" value="Ubiquitin_6"/>
    <property type="match status" value="1"/>
</dbReference>
<evidence type="ECO:0000313" key="6">
    <source>
        <dbReference type="EMBL" id="KAK0172665.1"/>
    </source>
</evidence>
<dbReference type="InterPro" id="IPR039041">
    <property type="entry name" value="Nav/unc-53"/>
</dbReference>
<feature type="region of interest" description="Disordered" evidence="4">
    <location>
        <begin position="631"/>
        <end position="660"/>
    </location>
</feature>
<feature type="compositionally biased region" description="Basic and acidic residues" evidence="4">
    <location>
        <begin position="449"/>
        <end position="474"/>
    </location>
</feature>
<organism evidence="6 7">
    <name type="scientific">Microctonus aethiopoides</name>
    <dbReference type="NCBI Taxonomy" id="144406"/>
    <lineage>
        <taxon>Eukaryota</taxon>
        <taxon>Metazoa</taxon>
        <taxon>Ecdysozoa</taxon>
        <taxon>Arthropoda</taxon>
        <taxon>Hexapoda</taxon>
        <taxon>Insecta</taxon>
        <taxon>Pterygota</taxon>
        <taxon>Neoptera</taxon>
        <taxon>Endopterygota</taxon>
        <taxon>Hymenoptera</taxon>
        <taxon>Apocrita</taxon>
        <taxon>Ichneumonoidea</taxon>
        <taxon>Braconidae</taxon>
        <taxon>Euphorinae</taxon>
        <taxon>Microctonus</taxon>
    </lineage>
</organism>
<feature type="compositionally biased region" description="Polar residues" evidence="4">
    <location>
        <begin position="1517"/>
        <end position="1534"/>
    </location>
</feature>
<evidence type="ECO:0000256" key="1">
    <source>
        <dbReference type="ARBA" id="ARBA00006255"/>
    </source>
</evidence>
<feature type="region of interest" description="Disordered" evidence="4">
    <location>
        <begin position="1517"/>
        <end position="1557"/>
    </location>
</feature>
<feature type="region of interest" description="Disordered" evidence="4">
    <location>
        <begin position="751"/>
        <end position="788"/>
    </location>
</feature>
<accession>A0AA39FN27</accession>
<feature type="compositionally biased region" description="Low complexity" evidence="4">
    <location>
        <begin position="971"/>
        <end position="984"/>
    </location>
</feature>
<dbReference type="InterPro" id="IPR003593">
    <property type="entry name" value="AAA+_ATPase"/>
</dbReference>
<dbReference type="PANTHER" id="PTHR12784:SF28">
    <property type="entry name" value="PROTEIN SICKIE"/>
    <property type="match status" value="1"/>
</dbReference>
<feature type="compositionally biased region" description="Low complexity" evidence="4">
    <location>
        <begin position="773"/>
        <end position="786"/>
    </location>
</feature>
<reference evidence="6" key="1">
    <citation type="journal article" date="2023" name="bioRxiv">
        <title>Scaffold-level genome assemblies of two parasitoid biocontrol wasps reveal the parthenogenesis mechanism and an associated novel virus.</title>
        <authorList>
            <person name="Inwood S."/>
            <person name="Skelly J."/>
            <person name="Guhlin J."/>
            <person name="Harrop T."/>
            <person name="Goldson S."/>
            <person name="Dearden P."/>
        </authorList>
    </citation>
    <scope>NUCLEOTIDE SEQUENCE</scope>
    <source>
        <strain evidence="6">Irish</strain>
        <tissue evidence="6">Whole body</tissue>
    </source>
</reference>
<keyword evidence="7" id="KW-1185">Reference proteome</keyword>
<feature type="compositionally biased region" description="Low complexity" evidence="4">
    <location>
        <begin position="642"/>
        <end position="652"/>
    </location>
</feature>
<comment type="caution">
    <text evidence="6">The sequence shown here is derived from an EMBL/GenBank/DDBJ whole genome shotgun (WGS) entry which is preliminary data.</text>
</comment>
<evidence type="ECO:0000313" key="7">
    <source>
        <dbReference type="Proteomes" id="UP001168990"/>
    </source>
</evidence>
<dbReference type="GO" id="GO:0022008">
    <property type="term" value="P:neurogenesis"/>
    <property type="evidence" value="ECO:0007669"/>
    <property type="project" value="InterPro"/>
</dbReference>
<comment type="similarity">
    <text evidence="1">Belongs to the Nav/unc-53 family.</text>
</comment>
<reference evidence="6" key="2">
    <citation type="submission" date="2023-03" db="EMBL/GenBank/DDBJ databases">
        <authorList>
            <person name="Inwood S.N."/>
            <person name="Skelly J.G."/>
            <person name="Guhlin J."/>
            <person name="Harrop T.W.R."/>
            <person name="Goldson S.G."/>
            <person name="Dearden P.K."/>
        </authorList>
    </citation>
    <scope>NUCLEOTIDE SEQUENCE</scope>
    <source>
        <strain evidence="6">Irish</strain>
        <tissue evidence="6">Whole body</tissue>
    </source>
</reference>
<name>A0AA39FN27_9HYME</name>
<dbReference type="Pfam" id="PF25408">
    <property type="entry name" value="AAA_lid_NAV1"/>
    <property type="match status" value="1"/>
</dbReference>
<dbReference type="InterPro" id="IPR057568">
    <property type="entry name" value="CortBP2_NAV1-like_AAA_lid"/>
</dbReference>
<feature type="region of interest" description="Disordered" evidence="4">
    <location>
        <begin position="831"/>
        <end position="917"/>
    </location>
</feature>
<evidence type="ECO:0000256" key="2">
    <source>
        <dbReference type="ARBA" id="ARBA00023054"/>
    </source>
</evidence>
<gene>
    <name evidence="6" type="ORF">PV328_005959</name>
</gene>
<dbReference type="InterPro" id="IPR027417">
    <property type="entry name" value="P-loop_NTPase"/>
</dbReference>
<keyword evidence="2 3" id="KW-0175">Coiled coil</keyword>
<sequence>MDLNVCSRRVHDGFATIRSRPRSRPRALYRSDSEELLKEIGGPYTLPIVSANVPLASEKIHQVPRWSDMGRNKLLENYGTLRRSNKKSHEISNNSKLDKKIILNTFISQKETKDSKNISEDNVYDSLPTKINSNITKSFSNSSTDHNNIQNELDKSLDDRENYYDTVTVENLNSIKKSRELSNEIKSRQPIYDIPNVSCLKDKINHEQTNLITDGNYVPSGDLYRTTAKYIEDINKNLAEIDKSYEELGYASNTNSGYGVINRVVKSDIQDHEESLYRIRRKRNMAPMLPITSDFDENNDDKQINQNTLELRNTIYKIRPNSFGKLPPKLLPRSSSIENTSRHSTGSTSTTTSSTKSTESLYAISESLTNLQHNKITSQSPKNFRRKILPTKLFDDSPSTNVLQRNRSSGGGGGNDITTTLHTQDQSTTFVTLNSRGRILDPEIESDDETRHVTRPRVSDTLRRSRSRVDDIKKKIPNGLSRNNTNENDFGDRHYDTLPCRKTKVSTAPRPLHKSSEDVLDGERTSPKLERSCTSTIDIRNNDIKHENNFSPTDFYPLYLMDATDVILQSQQFKHIQPDSVSSHSSVSPQRIDRHMNNKFSSLSRTRHNSLESNDDNSFVYLTNAVGNNGFATLPRRRNATSSSSSSSSPSSEAGLSGKRHSGTVLEPLYEHAVSNPVKPRGNESTVIPWWELATRKYRHRSCPTLQAHVVSAFEQSLSNMTQRLQQLTATAEKKDSELHELRETIERLRKQSAEATLNTRTSPNGRRHTLGDSDSGTTGCTGYSSHQGSSIARQLSADSVTSLNSLSSACSASSHHKKKGWLRSSFSKAFSRSRKNRHGSVSDAEDCKEGAGGELSAPNSPRLPTAVKHDTSHQNHGQKTVNGQQKSPEHENALSGSKSSSALYKKEEDDEDVDELKKQLREKDMVLTDIRLEALSSAHQLESLKDTVIKMRNEMLNLKQNNERLQRLVTSKSLTSSQSSLPSDPERRFSMTEVASTVAALSNGDHSSTNDHQLEDLSVPEHPPVGTNTRSFCQSTTNEPVIEQDTDGKRINVAVYLGSENNFNFNLISGNNDGIGIGKPPHCIIANVRISNKTTWDSLDSTVRRCFKDYISRVDPVTNLGLGVECVAAYHLGEASRCITDSNHPELLPCGYLIGHVKTIYLVLSGYSWLAVDTLIPRSIVQRLVSLLTEHRRVILCGPSGTGKSYLAGKLAHALVDSDAESKDAAAVATFNVDHKSSKELRQYLTHIAERCDSNAADELPRVIILENLQHAASLGELFSGLLGTRHLSCPAIIGTMSQATCSTTNLQLHHNFRWVLCANHMEPVKGFLGRYLRRKLLEHELRDADGTRNAEIAAVVEWLPRVWLHLNKFLETHSSSDVTIGPRLFLSCPMEVAGSQVWFTDLWNYSVIPYLVEAVREGLTLYGRRTSGNGNTDGAWEDPAQFITSSYPWISTHAVHGGSDALLRLRPEDVGYDVVSSGHPSGVGASSVKSLGSAHSDTEGDPLLNMLMRLQEAANYSSPHSNDSGSVTSLDSSHTRHSEELNTSTSSSRGVESAL</sequence>
<feature type="region of interest" description="Disordered" evidence="4">
    <location>
        <begin position="1478"/>
        <end position="1499"/>
    </location>
</feature>
<feature type="region of interest" description="Disordered" evidence="4">
    <location>
        <begin position="970"/>
        <end position="990"/>
    </location>
</feature>
<feature type="region of interest" description="Disordered" evidence="4">
    <location>
        <begin position="322"/>
        <end position="358"/>
    </location>
</feature>
<evidence type="ECO:0000256" key="3">
    <source>
        <dbReference type="SAM" id="Coils"/>
    </source>
</evidence>
<evidence type="ECO:0000256" key="4">
    <source>
        <dbReference type="SAM" id="MobiDB-lite"/>
    </source>
</evidence>
<dbReference type="EMBL" id="JAQQBS010000002">
    <property type="protein sequence ID" value="KAK0172665.1"/>
    <property type="molecule type" value="Genomic_DNA"/>
</dbReference>
<feature type="coiled-coil region" evidence="3">
    <location>
        <begin position="942"/>
        <end position="969"/>
    </location>
</feature>
<dbReference type="Gene3D" id="3.40.50.300">
    <property type="entry name" value="P-loop containing nucleotide triphosphate hydrolases"/>
    <property type="match status" value="1"/>
</dbReference>
<dbReference type="SUPFAM" id="SSF52540">
    <property type="entry name" value="P-loop containing nucleoside triphosphate hydrolases"/>
    <property type="match status" value="1"/>
</dbReference>
<dbReference type="Proteomes" id="UP001168990">
    <property type="component" value="Unassembled WGS sequence"/>
</dbReference>
<dbReference type="PANTHER" id="PTHR12784">
    <property type="entry name" value="STEERIN"/>
    <property type="match status" value="1"/>
</dbReference>
<feature type="region of interest" description="Disordered" evidence="4">
    <location>
        <begin position="443"/>
        <end position="529"/>
    </location>
</feature>
<feature type="compositionally biased region" description="Low complexity" evidence="4">
    <location>
        <begin position="342"/>
        <end position="358"/>
    </location>
</feature>
<feature type="compositionally biased region" description="Basic and acidic residues" evidence="4">
    <location>
        <begin position="514"/>
        <end position="529"/>
    </location>
</feature>
<feature type="domain" description="AAA+ ATPase" evidence="5">
    <location>
        <begin position="1191"/>
        <end position="1345"/>
    </location>
</feature>
<feature type="compositionally biased region" description="Polar residues" evidence="4">
    <location>
        <begin position="875"/>
        <end position="887"/>
    </location>
</feature>
<feature type="compositionally biased region" description="Polar residues" evidence="4">
    <location>
        <begin position="1543"/>
        <end position="1557"/>
    </location>
</feature>
<feature type="region of interest" description="Disordered" evidence="4">
    <location>
        <begin position="395"/>
        <end position="426"/>
    </location>
</feature>
<evidence type="ECO:0000259" key="5">
    <source>
        <dbReference type="SMART" id="SM00382"/>
    </source>
</evidence>
<dbReference type="FunFam" id="3.40.50.300:FF:001111">
    <property type="entry name" value="neuron navigator 2 isoform X3"/>
    <property type="match status" value="1"/>
</dbReference>
<feature type="compositionally biased region" description="Polar residues" evidence="4">
    <location>
        <begin position="754"/>
        <end position="765"/>
    </location>
</feature>
<dbReference type="InterPro" id="IPR057126">
    <property type="entry name" value="NAV1-like_ubiquitin-like"/>
</dbReference>
<dbReference type="SMART" id="SM00382">
    <property type="entry name" value="AAA"/>
    <property type="match status" value="1"/>
</dbReference>
<protein>
    <recommendedName>
        <fullName evidence="5">AAA+ ATPase domain-containing protein</fullName>
    </recommendedName>
</protein>
<proteinExistence type="inferred from homology"/>